<keyword evidence="7" id="KW-1185">Reference proteome</keyword>
<dbReference type="EMBL" id="CP066167">
    <property type="protein sequence ID" value="QQD18339.1"/>
    <property type="molecule type" value="Genomic_DNA"/>
</dbReference>
<dbReference type="GO" id="GO:0000976">
    <property type="term" value="F:transcription cis-regulatory region binding"/>
    <property type="evidence" value="ECO:0007669"/>
    <property type="project" value="TreeGrafter"/>
</dbReference>
<keyword evidence="4" id="KW-0804">Transcription</keyword>
<dbReference type="SUPFAM" id="SSF53850">
    <property type="entry name" value="Periplasmic binding protein-like II"/>
    <property type="match status" value="1"/>
</dbReference>
<dbReference type="InterPro" id="IPR000847">
    <property type="entry name" value="LysR_HTH_N"/>
</dbReference>
<accession>A0A7T4R0T2</accession>
<dbReference type="PRINTS" id="PR00039">
    <property type="entry name" value="HTHLYSR"/>
</dbReference>
<evidence type="ECO:0000256" key="1">
    <source>
        <dbReference type="ARBA" id="ARBA00009437"/>
    </source>
</evidence>
<gene>
    <name evidence="6" type="ORF">I6N98_00220</name>
</gene>
<feature type="domain" description="HTH lysR-type" evidence="5">
    <location>
        <begin position="6"/>
        <end position="63"/>
    </location>
</feature>
<dbReference type="InterPro" id="IPR036390">
    <property type="entry name" value="WH_DNA-bd_sf"/>
</dbReference>
<dbReference type="AlphaFoldDB" id="A0A7T4R0T2"/>
<dbReference type="Pfam" id="PF00126">
    <property type="entry name" value="HTH_1"/>
    <property type="match status" value="1"/>
</dbReference>
<dbReference type="Pfam" id="PF03466">
    <property type="entry name" value="LysR_substrate"/>
    <property type="match status" value="1"/>
</dbReference>
<sequence length="298" mass="33085">MRGPRTSLDQWHCFLAVVDEGSYARAAETLHKSQSAVTYAIQKLEEQLGVPVFEIRGRKAELTESGQMLYRRGRALIDEALRLEGAAHSVSAGVEPQLRIVSDTLFPKPAMLDCLTDLAEHFPDTRIECLETVLSGAEEALLERRCDIALTGIVPPGFLGDHLLRVRFVAVAAANHPLHQLGRELDYRDLRPYRQLVVRDSGMRRQRDSGWLDAAQRLTVSRIDMSVSAVARGIGFAWLPEVAMRDELARGDVVPLPMVEGGERFADLFLVVPERDNAGPATRHCEALLRNAVANLEC</sequence>
<dbReference type="Gene3D" id="3.40.190.290">
    <property type="match status" value="1"/>
</dbReference>
<evidence type="ECO:0000256" key="3">
    <source>
        <dbReference type="ARBA" id="ARBA00023125"/>
    </source>
</evidence>
<evidence type="ECO:0000259" key="5">
    <source>
        <dbReference type="PROSITE" id="PS50931"/>
    </source>
</evidence>
<proteinExistence type="inferred from homology"/>
<dbReference type="InterPro" id="IPR005119">
    <property type="entry name" value="LysR_subst-bd"/>
</dbReference>
<evidence type="ECO:0000313" key="6">
    <source>
        <dbReference type="EMBL" id="QQD18339.1"/>
    </source>
</evidence>
<dbReference type="PANTHER" id="PTHR30126:SF88">
    <property type="entry name" value="TRANSCRIPTIONAL REGULATOR-RELATED"/>
    <property type="match status" value="1"/>
</dbReference>
<organism evidence="6 7">
    <name type="scientific">Spongiibacter nanhainus</name>
    <dbReference type="NCBI Taxonomy" id="2794344"/>
    <lineage>
        <taxon>Bacteria</taxon>
        <taxon>Pseudomonadati</taxon>
        <taxon>Pseudomonadota</taxon>
        <taxon>Gammaproteobacteria</taxon>
        <taxon>Cellvibrionales</taxon>
        <taxon>Spongiibacteraceae</taxon>
        <taxon>Spongiibacter</taxon>
    </lineage>
</organism>
<protein>
    <submittedName>
        <fullName evidence="6">LysR family transcriptional regulator</fullName>
    </submittedName>
</protein>
<dbReference type="Proteomes" id="UP000596063">
    <property type="component" value="Chromosome"/>
</dbReference>
<comment type="similarity">
    <text evidence="1">Belongs to the LysR transcriptional regulatory family.</text>
</comment>
<evidence type="ECO:0000313" key="7">
    <source>
        <dbReference type="Proteomes" id="UP000596063"/>
    </source>
</evidence>
<dbReference type="InterPro" id="IPR036388">
    <property type="entry name" value="WH-like_DNA-bd_sf"/>
</dbReference>
<dbReference type="SUPFAM" id="SSF46785">
    <property type="entry name" value="Winged helix' DNA-binding domain"/>
    <property type="match status" value="1"/>
</dbReference>
<dbReference type="GO" id="GO:0003700">
    <property type="term" value="F:DNA-binding transcription factor activity"/>
    <property type="evidence" value="ECO:0007669"/>
    <property type="project" value="InterPro"/>
</dbReference>
<dbReference type="RefSeq" id="WP_198569836.1">
    <property type="nucleotide sequence ID" value="NZ_CP066167.1"/>
</dbReference>
<keyword evidence="3" id="KW-0238">DNA-binding</keyword>
<dbReference type="Gene3D" id="1.10.10.10">
    <property type="entry name" value="Winged helix-like DNA-binding domain superfamily/Winged helix DNA-binding domain"/>
    <property type="match status" value="1"/>
</dbReference>
<keyword evidence="2" id="KW-0805">Transcription regulation</keyword>
<name>A0A7T4R0T2_9GAMM</name>
<dbReference type="PANTHER" id="PTHR30126">
    <property type="entry name" value="HTH-TYPE TRANSCRIPTIONAL REGULATOR"/>
    <property type="match status" value="1"/>
</dbReference>
<dbReference type="PROSITE" id="PS50931">
    <property type="entry name" value="HTH_LYSR"/>
    <property type="match status" value="1"/>
</dbReference>
<evidence type="ECO:0000256" key="2">
    <source>
        <dbReference type="ARBA" id="ARBA00023015"/>
    </source>
</evidence>
<evidence type="ECO:0000256" key="4">
    <source>
        <dbReference type="ARBA" id="ARBA00023163"/>
    </source>
</evidence>
<dbReference type="KEGG" id="snan:I6N98_00220"/>
<reference evidence="6 7" key="1">
    <citation type="submission" date="2020-12" db="EMBL/GenBank/DDBJ databases">
        <authorList>
            <person name="Shan Y."/>
        </authorList>
    </citation>
    <scope>NUCLEOTIDE SEQUENCE [LARGE SCALE GENOMIC DNA]</scope>
    <source>
        <strain evidence="7">csc3.9</strain>
    </source>
</reference>